<organism evidence="1 2">
    <name type="scientific">Sulfuricurvum kujiense</name>
    <dbReference type="NCBI Taxonomy" id="148813"/>
    <lineage>
        <taxon>Bacteria</taxon>
        <taxon>Pseudomonadati</taxon>
        <taxon>Campylobacterota</taxon>
        <taxon>Epsilonproteobacteria</taxon>
        <taxon>Campylobacterales</taxon>
        <taxon>Sulfurimonadaceae</taxon>
        <taxon>Sulfuricurvum</taxon>
    </lineage>
</organism>
<name>A0A2D3WLD0_9BACT</name>
<dbReference type="EMBL" id="DLUI01000041">
    <property type="protein sequence ID" value="DAB39116.1"/>
    <property type="molecule type" value="Genomic_DNA"/>
</dbReference>
<protein>
    <submittedName>
        <fullName evidence="1">Uncharacterized protein</fullName>
    </submittedName>
</protein>
<dbReference type="AlphaFoldDB" id="A0A2D3WLD0"/>
<sequence>MNENLRREILKHAKVAFERACTLRENERIEVYLNEGTVKVSDVLSEDENILYSPNRILCYQVWGHDYLEEEIRAWIDQARAEISPKPLEESIVETLNAIAASKGLTHEEITSAEVFANLKMDQLEQIEHAIIEYWWDNKEVENAKSLALEQINEALKDID</sequence>
<dbReference type="RefSeq" id="WP_294893438.1">
    <property type="nucleotide sequence ID" value="NZ_DLUI01000041.1"/>
</dbReference>
<evidence type="ECO:0000313" key="1">
    <source>
        <dbReference type="EMBL" id="DAB39116.1"/>
    </source>
</evidence>
<accession>A0A2D3WLD0</accession>
<proteinExistence type="predicted"/>
<dbReference type="Proteomes" id="UP000228859">
    <property type="component" value="Unassembled WGS sequence"/>
</dbReference>
<reference evidence="1 2" key="1">
    <citation type="journal article" date="2017" name="Front. Microbiol.">
        <title>Comparative Genomic Analysis of the Class Epsilonproteobacteria and Proposed Reclassification to Epsilonbacteraeota (phyl. nov.).</title>
        <authorList>
            <person name="Waite D.W."/>
            <person name="Vanwonterghem I."/>
            <person name="Rinke C."/>
            <person name="Parks D.H."/>
            <person name="Zhang Y."/>
            <person name="Takai K."/>
            <person name="Sievert S.M."/>
            <person name="Simon J."/>
            <person name="Campbell B.J."/>
            <person name="Hanson T.E."/>
            <person name="Woyke T."/>
            <person name="Klotz M.G."/>
            <person name="Hugenholtz P."/>
        </authorList>
    </citation>
    <scope>NUCLEOTIDE SEQUENCE [LARGE SCALE GENOMIC DNA]</scope>
    <source>
        <strain evidence="1">UBA12443</strain>
    </source>
</reference>
<gene>
    <name evidence="1" type="ORF">CFH83_02345</name>
</gene>
<evidence type="ECO:0000313" key="2">
    <source>
        <dbReference type="Proteomes" id="UP000228859"/>
    </source>
</evidence>
<comment type="caution">
    <text evidence="1">The sequence shown here is derived from an EMBL/GenBank/DDBJ whole genome shotgun (WGS) entry which is preliminary data.</text>
</comment>